<dbReference type="GO" id="GO:0004386">
    <property type="term" value="F:helicase activity"/>
    <property type="evidence" value="ECO:0007669"/>
    <property type="project" value="InterPro"/>
</dbReference>
<accession>A0A9X6NEJ6</accession>
<dbReference type="InterPro" id="IPR027417">
    <property type="entry name" value="P-loop_NTPase"/>
</dbReference>
<sequence length="82" mass="9360">MPCLRELTFPYVIINECIQGMEPDVLVEIRKGCKKLVLIGDQEQVGSVIIHPQLQGSSLAKSLFECILEQPRIPKMMLQMQY</sequence>
<protein>
    <recommendedName>
        <fullName evidence="1">DNA2/NAM7 helicase helicase domain-containing protein</fullName>
    </recommendedName>
</protein>
<organism evidence="2 3">
    <name type="scientific">Hypsibius exemplaris</name>
    <name type="common">Freshwater tardigrade</name>
    <dbReference type="NCBI Taxonomy" id="2072580"/>
    <lineage>
        <taxon>Eukaryota</taxon>
        <taxon>Metazoa</taxon>
        <taxon>Ecdysozoa</taxon>
        <taxon>Tardigrada</taxon>
        <taxon>Eutardigrada</taxon>
        <taxon>Parachela</taxon>
        <taxon>Hypsibioidea</taxon>
        <taxon>Hypsibiidae</taxon>
        <taxon>Hypsibius</taxon>
    </lineage>
</organism>
<dbReference type="Proteomes" id="UP000192578">
    <property type="component" value="Unassembled WGS sequence"/>
</dbReference>
<dbReference type="Gene3D" id="3.40.50.300">
    <property type="entry name" value="P-loop containing nucleotide triphosphate hydrolases"/>
    <property type="match status" value="1"/>
</dbReference>
<dbReference type="OrthoDB" id="6513042at2759"/>
<keyword evidence="3" id="KW-1185">Reference proteome</keyword>
<dbReference type="AlphaFoldDB" id="A0A9X6NEJ6"/>
<evidence type="ECO:0000313" key="3">
    <source>
        <dbReference type="Proteomes" id="UP000192578"/>
    </source>
</evidence>
<gene>
    <name evidence="2" type="ORF">BV898_16287</name>
</gene>
<reference evidence="3" key="1">
    <citation type="submission" date="2017-01" db="EMBL/GenBank/DDBJ databases">
        <title>Comparative genomics of anhydrobiosis in the tardigrade Hypsibius dujardini.</title>
        <authorList>
            <person name="Yoshida Y."/>
            <person name="Koutsovoulos G."/>
            <person name="Laetsch D."/>
            <person name="Stevens L."/>
            <person name="Kumar S."/>
            <person name="Horikawa D."/>
            <person name="Ishino K."/>
            <person name="Komine S."/>
            <person name="Tomita M."/>
            <person name="Blaxter M."/>
            <person name="Arakawa K."/>
        </authorList>
    </citation>
    <scope>NUCLEOTIDE SEQUENCE [LARGE SCALE GENOMIC DNA]</scope>
    <source>
        <strain evidence="3">Z151</strain>
    </source>
</reference>
<feature type="domain" description="DNA2/NAM7 helicase helicase" evidence="1">
    <location>
        <begin position="4"/>
        <end position="50"/>
    </location>
</feature>
<evidence type="ECO:0000313" key="2">
    <source>
        <dbReference type="EMBL" id="OWA51824.1"/>
    </source>
</evidence>
<dbReference type="InterPro" id="IPR041677">
    <property type="entry name" value="DNA2/NAM7_AAA_11"/>
</dbReference>
<name>A0A9X6NEJ6_HYPEX</name>
<dbReference type="EMBL" id="MTYJ01000240">
    <property type="protein sequence ID" value="OWA51824.1"/>
    <property type="molecule type" value="Genomic_DNA"/>
</dbReference>
<evidence type="ECO:0000259" key="1">
    <source>
        <dbReference type="Pfam" id="PF13086"/>
    </source>
</evidence>
<proteinExistence type="predicted"/>
<comment type="caution">
    <text evidence="2">The sequence shown here is derived from an EMBL/GenBank/DDBJ whole genome shotgun (WGS) entry which is preliminary data.</text>
</comment>
<dbReference type="Pfam" id="PF13086">
    <property type="entry name" value="AAA_11"/>
    <property type="match status" value="1"/>
</dbReference>